<proteinExistence type="predicted"/>
<gene>
    <name evidence="2" type="ORF">GCM10009097_55840</name>
</gene>
<evidence type="ECO:0000313" key="3">
    <source>
        <dbReference type="Proteomes" id="UP001501706"/>
    </source>
</evidence>
<name>A0ABN1D0W2_9BURK</name>
<sequence length="397" mass="42487">MSSTACDDQFNDPPIETSNTEARPYVGGTPENIRAGDPYDDPAFERLAREHDVWGRAESALCAVFWLAGKVQPPSGQSATPVGAPDRIFLVIDDDVPANTPFSQLAEVTWCAERVNDTDIEYVRAQPAAATVPSNARARRLTEAKEILRAALAAPASLAEGNIQALADKVTIFNATGDESLFRAAVRELLAGVRALNAAPAVQAAPQPPGEALAEENSRLRTALQFYADGDHFIRHDSAAWDTVSGEPPNLYEDEANTATVEDGTFARIALGIPAMPQATVKESLQVAAPQAGEDATSQVEHLDVENHRLRRAMQKIMARLADLLDEDQFGNIESIVTEAGVEPPEHAAQAAPAVPQISDAIFLGCARLGMAGASDEEVMRFVRVAIGRTTQGESRT</sequence>
<evidence type="ECO:0000256" key="1">
    <source>
        <dbReference type="SAM" id="MobiDB-lite"/>
    </source>
</evidence>
<organism evidence="2 3">
    <name type="scientific">Pigmentiphaga daeguensis</name>
    <dbReference type="NCBI Taxonomy" id="414049"/>
    <lineage>
        <taxon>Bacteria</taxon>
        <taxon>Pseudomonadati</taxon>
        <taxon>Pseudomonadota</taxon>
        <taxon>Betaproteobacteria</taxon>
        <taxon>Burkholderiales</taxon>
        <taxon>Alcaligenaceae</taxon>
        <taxon>Pigmentiphaga</taxon>
    </lineage>
</organism>
<dbReference type="RefSeq" id="WP_343928659.1">
    <property type="nucleotide sequence ID" value="NZ_BAAAEN010000037.1"/>
</dbReference>
<feature type="region of interest" description="Disordered" evidence="1">
    <location>
        <begin position="1"/>
        <end position="39"/>
    </location>
</feature>
<comment type="caution">
    <text evidence="2">The sequence shown here is derived from an EMBL/GenBank/DDBJ whole genome shotgun (WGS) entry which is preliminary data.</text>
</comment>
<reference evidence="2 3" key="1">
    <citation type="journal article" date="2019" name="Int. J. Syst. Evol. Microbiol.">
        <title>The Global Catalogue of Microorganisms (GCM) 10K type strain sequencing project: providing services to taxonomists for standard genome sequencing and annotation.</title>
        <authorList>
            <consortium name="The Broad Institute Genomics Platform"/>
            <consortium name="The Broad Institute Genome Sequencing Center for Infectious Disease"/>
            <person name="Wu L."/>
            <person name="Ma J."/>
        </authorList>
    </citation>
    <scope>NUCLEOTIDE SEQUENCE [LARGE SCALE GENOMIC DNA]</scope>
    <source>
        <strain evidence="2 3">JCM 14330</strain>
    </source>
</reference>
<protein>
    <submittedName>
        <fullName evidence="2">Uncharacterized protein</fullName>
    </submittedName>
</protein>
<keyword evidence="3" id="KW-1185">Reference proteome</keyword>
<dbReference type="EMBL" id="BAAAEN010000037">
    <property type="protein sequence ID" value="GAA0531251.1"/>
    <property type="molecule type" value="Genomic_DNA"/>
</dbReference>
<accession>A0ABN1D0W2</accession>
<dbReference type="Proteomes" id="UP001501706">
    <property type="component" value="Unassembled WGS sequence"/>
</dbReference>
<evidence type="ECO:0000313" key="2">
    <source>
        <dbReference type="EMBL" id="GAA0531251.1"/>
    </source>
</evidence>